<name>A0ABQ2M242_9ACTN</name>
<dbReference type="Proteomes" id="UP000631535">
    <property type="component" value="Unassembled WGS sequence"/>
</dbReference>
<evidence type="ECO:0000256" key="2">
    <source>
        <dbReference type="ARBA" id="ARBA00022741"/>
    </source>
</evidence>
<dbReference type="EMBL" id="BMMP01000004">
    <property type="protein sequence ID" value="GGO45973.1"/>
    <property type="molecule type" value="Genomic_DNA"/>
</dbReference>
<keyword evidence="3" id="KW-0378">Hydrolase</keyword>
<organism evidence="6 7">
    <name type="scientific">Streptomyces daqingensis</name>
    <dbReference type="NCBI Taxonomy" id="1472640"/>
    <lineage>
        <taxon>Bacteria</taxon>
        <taxon>Bacillati</taxon>
        <taxon>Actinomycetota</taxon>
        <taxon>Actinomycetes</taxon>
        <taxon>Kitasatosporales</taxon>
        <taxon>Streptomycetaceae</taxon>
        <taxon>Streptomyces</taxon>
    </lineage>
</organism>
<comment type="similarity">
    <text evidence="1">Belongs to the GPN-loop GTPase family.</text>
</comment>
<dbReference type="PANTHER" id="PTHR42708">
    <property type="entry name" value="ATP/GTP-BINDING PROTEIN-RELATED"/>
    <property type="match status" value="1"/>
</dbReference>
<sequence>MDSALSSPPADAPEHPGDGDTDVPADGPSGDAAAPGSPAGEEAGAVPRAGVYLSGDRSQTLVKLLVAGPFGVGKTTFIRSLSETEPLHTEEVMTRASASVDDLSGVRDKSTTTVAIDFGRLTLPDDYVLYMFGTPGQRRFKPLWQDIARGAVGALVLADTRRLSDSFEVMDMIEEAGLQYAVAVNTFPDSPAHSPSKLREHLDLLPDTPLVLCDARDPDQATDALIALVGHVLALTAQETA</sequence>
<dbReference type="InterPro" id="IPR004130">
    <property type="entry name" value="Gpn"/>
</dbReference>
<accession>A0ABQ2M242</accession>
<evidence type="ECO:0000313" key="7">
    <source>
        <dbReference type="Proteomes" id="UP000631535"/>
    </source>
</evidence>
<keyword evidence="7" id="KW-1185">Reference proteome</keyword>
<dbReference type="CDD" id="cd00882">
    <property type="entry name" value="Ras_like_GTPase"/>
    <property type="match status" value="1"/>
</dbReference>
<keyword evidence="2" id="KW-0547">Nucleotide-binding</keyword>
<feature type="compositionally biased region" description="Low complexity" evidence="5">
    <location>
        <begin position="24"/>
        <end position="43"/>
    </location>
</feature>
<feature type="region of interest" description="Disordered" evidence="5">
    <location>
        <begin position="1"/>
        <end position="43"/>
    </location>
</feature>
<evidence type="ECO:0000256" key="1">
    <source>
        <dbReference type="ARBA" id="ARBA00005290"/>
    </source>
</evidence>
<evidence type="ECO:0000256" key="4">
    <source>
        <dbReference type="ARBA" id="ARBA00023134"/>
    </source>
</evidence>
<dbReference type="Gene3D" id="3.40.50.300">
    <property type="entry name" value="P-loop containing nucleotide triphosphate hydrolases"/>
    <property type="match status" value="1"/>
</dbReference>
<dbReference type="Pfam" id="PF03029">
    <property type="entry name" value="ATP_bind_1"/>
    <property type="match status" value="1"/>
</dbReference>
<dbReference type="InterPro" id="IPR027417">
    <property type="entry name" value="P-loop_NTPase"/>
</dbReference>
<evidence type="ECO:0000256" key="3">
    <source>
        <dbReference type="ARBA" id="ARBA00022801"/>
    </source>
</evidence>
<evidence type="ECO:0000313" key="6">
    <source>
        <dbReference type="EMBL" id="GGO45973.1"/>
    </source>
</evidence>
<protein>
    <recommendedName>
        <fullName evidence="8">Signal recognition particle receptor subunit beta, a GTPase</fullName>
    </recommendedName>
</protein>
<proteinExistence type="inferred from homology"/>
<gene>
    <name evidence="6" type="ORF">GCM10012287_15190</name>
</gene>
<dbReference type="PANTHER" id="PTHR42708:SF1">
    <property type="entry name" value="GLIDING MOTILITY PROTEIN MGLA"/>
    <property type="match status" value="1"/>
</dbReference>
<keyword evidence="4" id="KW-0342">GTP-binding</keyword>
<evidence type="ECO:0008006" key="8">
    <source>
        <dbReference type="Google" id="ProtNLM"/>
    </source>
</evidence>
<evidence type="ECO:0000256" key="5">
    <source>
        <dbReference type="SAM" id="MobiDB-lite"/>
    </source>
</evidence>
<dbReference type="InterPro" id="IPR052705">
    <property type="entry name" value="Gliding_Motility_GTPase"/>
</dbReference>
<reference evidence="7" key="1">
    <citation type="journal article" date="2019" name="Int. J. Syst. Evol. Microbiol.">
        <title>The Global Catalogue of Microorganisms (GCM) 10K type strain sequencing project: providing services to taxonomists for standard genome sequencing and annotation.</title>
        <authorList>
            <consortium name="The Broad Institute Genomics Platform"/>
            <consortium name="The Broad Institute Genome Sequencing Center for Infectious Disease"/>
            <person name="Wu L."/>
            <person name="Ma J."/>
        </authorList>
    </citation>
    <scope>NUCLEOTIDE SEQUENCE [LARGE SCALE GENOMIC DNA]</scope>
    <source>
        <strain evidence="7">CGMCC 4.7178</strain>
    </source>
</reference>
<dbReference type="SUPFAM" id="SSF52540">
    <property type="entry name" value="P-loop containing nucleoside triphosphate hydrolases"/>
    <property type="match status" value="1"/>
</dbReference>
<comment type="caution">
    <text evidence="6">The sequence shown here is derived from an EMBL/GenBank/DDBJ whole genome shotgun (WGS) entry which is preliminary data.</text>
</comment>